<organism evidence="2 3">
    <name type="scientific">Sphaeroforma arctica JP610</name>
    <dbReference type="NCBI Taxonomy" id="667725"/>
    <lineage>
        <taxon>Eukaryota</taxon>
        <taxon>Ichthyosporea</taxon>
        <taxon>Ichthyophonida</taxon>
        <taxon>Sphaeroforma</taxon>
    </lineage>
</organism>
<evidence type="ECO:0000313" key="2">
    <source>
        <dbReference type="EMBL" id="KNC87569.1"/>
    </source>
</evidence>
<dbReference type="Proteomes" id="UP000054560">
    <property type="component" value="Unassembled WGS sequence"/>
</dbReference>
<evidence type="ECO:0000256" key="1">
    <source>
        <dbReference type="SAM" id="MobiDB-lite"/>
    </source>
</evidence>
<name>A0A0L0GFF2_9EUKA</name>
<evidence type="ECO:0000313" key="3">
    <source>
        <dbReference type="Proteomes" id="UP000054560"/>
    </source>
</evidence>
<sequence>MAQQNVDIFQNAVEEDSGYTSSDASATMPSLMSNSGSESEETPRPNDQHVRWNQQMESEVNNGRFSNRINMARQLERFRLPRQVPNFTGTSRTEAGIDTTTEPKEPSTEPKE</sequence>
<accession>A0A0L0GFF2</accession>
<feature type="region of interest" description="Disordered" evidence="1">
    <location>
        <begin position="1"/>
        <end position="52"/>
    </location>
</feature>
<proteinExistence type="predicted"/>
<feature type="compositionally biased region" description="Polar residues" evidence="1">
    <location>
        <begin position="18"/>
        <end position="37"/>
    </location>
</feature>
<feature type="compositionally biased region" description="Basic and acidic residues" evidence="1">
    <location>
        <begin position="101"/>
        <end position="112"/>
    </location>
</feature>
<dbReference type="GeneID" id="25900838"/>
<dbReference type="AlphaFoldDB" id="A0A0L0GFF2"/>
<dbReference type="RefSeq" id="XP_014161471.1">
    <property type="nucleotide sequence ID" value="XM_014305996.1"/>
</dbReference>
<protein>
    <submittedName>
        <fullName evidence="2">Uncharacterized protein</fullName>
    </submittedName>
</protein>
<gene>
    <name evidence="2" type="ORF">SARC_00334</name>
</gene>
<keyword evidence="3" id="KW-1185">Reference proteome</keyword>
<feature type="region of interest" description="Disordered" evidence="1">
    <location>
        <begin position="80"/>
        <end position="112"/>
    </location>
</feature>
<reference evidence="2 3" key="1">
    <citation type="submission" date="2011-02" db="EMBL/GenBank/DDBJ databases">
        <title>The Genome Sequence of Sphaeroforma arctica JP610.</title>
        <authorList>
            <consortium name="The Broad Institute Genome Sequencing Platform"/>
            <person name="Russ C."/>
            <person name="Cuomo C."/>
            <person name="Young S.K."/>
            <person name="Zeng Q."/>
            <person name="Gargeya S."/>
            <person name="Alvarado L."/>
            <person name="Berlin A."/>
            <person name="Chapman S.B."/>
            <person name="Chen Z."/>
            <person name="Freedman E."/>
            <person name="Gellesch M."/>
            <person name="Goldberg J."/>
            <person name="Griggs A."/>
            <person name="Gujja S."/>
            <person name="Heilman E."/>
            <person name="Heiman D."/>
            <person name="Howarth C."/>
            <person name="Mehta T."/>
            <person name="Neiman D."/>
            <person name="Pearson M."/>
            <person name="Roberts A."/>
            <person name="Saif S."/>
            <person name="Shea T."/>
            <person name="Shenoy N."/>
            <person name="Sisk P."/>
            <person name="Stolte C."/>
            <person name="Sykes S."/>
            <person name="White J."/>
            <person name="Yandava C."/>
            <person name="Burger G."/>
            <person name="Gray M.W."/>
            <person name="Holland P.W.H."/>
            <person name="King N."/>
            <person name="Lang F.B.F."/>
            <person name="Roger A.J."/>
            <person name="Ruiz-Trillo I."/>
            <person name="Haas B."/>
            <person name="Nusbaum C."/>
            <person name="Birren B."/>
        </authorList>
    </citation>
    <scope>NUCLEOTIDE SEQUENCE [LARGE SCALE GENOMIC DNA]</scope>
    <source>
        <strain evidence="2 3">JP610</strain>
    </source>
</reference>
<dbReference type="EMBL" id="KQ241605">
    <property type="protein sequence ID" value="KNC87569.1"/>
    <property type="molecule type" value="Genomic_DNA"/>
</dbReference>
<feature type="compositionally biased region" description="Basic and acidic residues" evidence="1">
    <location>
        <begin position="41"/>
        <end position="50"/>
    </location>
</feature>